<organism evidence="1 2">
    <name type="scientific">Felis catus</name>
    <name type="common">Cat</name>
    <name type="synonym">Felis silvestris catus</name>
    <dbReference type="NCBI Taxonomy" id="9685"/>
    <lineage>
        <taxon>Eukaryota</taxon>
        <taxon>Metazoa</taxon>
        <taxon>Chordata</taxon>
        <taxon>Craniata</taxon>
        <taxon>Vertebrata</taxon>
        <taxon>Euteleostomi</taxon>
        <taxon>Mammalia</taxon>
        <taxon>Eutheria</taxon>
        <taxon>Laurasiatheria</taxon>
        <taxon>Carnivora</taxon>
        <taxon>Feliformia</taxon>
        <taxon>Felidae</taxon>
        <taxon>Felinae</taxon>
        <taxon>Felis</taxon>
    </lineage>
</organism>
<dbReference type="Proteomes" id="UP000823872">
    <property type="component" value="Chromosome B4"/>
</dbReference>
<dbReference type="GeneTree" id="ENSGT00910000147435"/>
<evidence type="ECO:0000313" key="1">
    <source>
        <dbReference type="Ensembl" id="ENSFCTP00005053484.1"/>
    </source>
</evidence>
<reference evidence="1" key="2">
    <citation type="submission" date="2025-08" db="UniProtKB">
        <authorList>
            <consortium name="Ensembl"/>
        </authorList>
    </citation>
    <scope>IDENTIFICATION</scope>
    <source>
        <strain evidence="1">breed Abyssinian</strain>
    </source>
</reference>
<dbReference type="Ensembl" id="ENSFCTT00005076196.1">
    <property type="protein sequence ID" value="ENSFCTP00005053484.1"/>
    <property type="gene ID" value="ENSFCTG00005026933.1"/>
</dbReference>
<proteinExistence type="predicted"/>
<sequence length="121" mass="12648">MEGGAGTVPCEHFEANALAQGCCQNCFHPEEAHRARSQERGSPPGAEVPYCDLPRRLPVSEGPLGSSTSGCQSVVGLGLGPGPERSVCGSLFGETAICKPSRACGCPDWLPKPGLYFTMQL</sequence>
<reference evidence="1 2" key="1">
    <citation type="submission" date="2021-02" db="EMBL/GenBank/DDBJ databases">
        <title>Safari Cat Assemblies.</title>
        <authorList>
            <person name="Bredemeyer K.R."/>
            <person name="Murphy W.J."/>
        </authorList>
    </citation>
    <scope>NUCLEOTIDE SEQUENCE [LARGE SCALE GENOMIC DNA]</scope>
</reference>
<keyword evidence="2" id="KW-1185">Reference proteome</keyword>
<evidence type="ECO:0000313" key="2">
    <source>
        <dbReference type="Proteomes" id="UP000823872"/>
    </source>
</evidence>
<accession>A0ABI8A2L4</accession>
<protein>
    <recommendedName>
        <fullName evidence="3">TRIO and F-actin binding protein</fullName>
    </recommendedName>
</protein>
<name>A0ABI8A2L4_FELCA</name>
<reference evidence="1" key="3">
    <citation type="submission" date="2025-09" db="UniProtKB">
        <authorList>
            <consortium name="Ensembl"/>
        </authorList>
    </citation>
    <scope>IDENTIFICATION</scope>
    <source>
        <strain evidence="1">breed Abyssinian</strain>
    </source>
</reference>
<evidence type="ECO:0008006" key="3">
    <source>
        <dbReference type="Google" id="ProtNLM"/>
    </source>
</evidence>